<proteinExistence type="predicted"/>
<evidence type="ECO:0000256" key="1">
    <source>
        <dbReference type="SAM" id="MobiDB-lite"/>
    </source>
</evidence>
<dbReference type="AlphaFoldDB" id="A0A644ZE66"/>
<name>A0A644ZE66_9ZZZZ</name>
<dbReference type="EMBL" id="VSSQ01007796">
    <property type="protein sequence ID" value="MPM37003.1"/>
    <property type="molecule type" value="Genomic_DNA"/>
</dbReference>
<comment type="caution">
    <text evidence="2">The sequence shown here is derived from an EMBL/GenBank/DDBJ whole genome shotgun (WGS) entry which is preliminary data.</text>
</comment>
<protein>
    <submittedName>
        <fullName evidence="2">Uncharacterized protein</fullName>
    </submittedName>
</protein>
<reference evidence="2" key="1">
    <citation type="submission" date="2019-08" db="EMBL/GenBank/DDBJ databases">
        <authorList>
            <person name="Kucharzyk K."/>
            <person name="Murdoch R.W."/>
            <person name="Higgins S."/>
            <person name="Loffler F."/>
        </authorList>
    </citation>
    <scope>NUCLEOTIDE SEQUENCE</scope>
</reference>
<feature type="region of interest" description="Disordered" evidence="1">
    <location>
        <begin position="46"/>
        <end position="86"/>
    </location>
</feature>
<evidence type="ECO:0000313" key="2">
    <source>
        <dbReference type="EMBL" id="MPM37003.1"/>
    </source>
</evidence>
<sequence>MACRVCSRKSVCSCRVLAAYALTAGIIGPAANTAHLRRAEILAAHRGKVPRQGLQRGTPHPRNHVDNKGKGDDREGKPLDGDVLRW</sequence>
<accession>A0A644ZE66</accession>
<organism evidence="2">
    <name type="scientific">bioreactor metagenome</name>
    <dbReference type="NCBI Taxonomy" id="1076179"/>
    <lineage>
        <taxon>unclassified sequences</taxon>
        <taxon>metagenomes</taxon>
        <taxon>ecological metagenomes</taxon>
    </lineage>
</organism>
<gene>
    <name evidence="2" type="ORF">SDC9_83607</name>
</gene>
<feature type="compositionally biased region" description="Basic and acidic residues" evidence="1">
    <location>
        <begin position="63"/>
        <end position="86"/>
    </location>
</feature>